<gene>
    <name evidence="1" type="ORF">H7E68_09240</name>
</gene>
<name>A0A7X0SCD8_9CLOT</name>
<dbReference type="RefSeq" id="WP_185164369.1">
    <property type="nucleotide sequence ID" value="NZ_JACKWY010000004.1"/>
</dbReference>
<proteinExistence type="predicted"/>
<dbReference type="AlphaFoldDB" id="A0A7X0SCD8"/>
<protein>
    <submittedName>
        <fullName evidence="1">DUF4879 domain-containing protein</fullName>
    </submittedName>
</protein>
<sequence length="128" mass="14333">MPQTKAYAAPAAPGVYSFQITGMSEESMGDFPMFLDNKVETDATIYVKIKQLGYGSKFINVDGVYSKFQEVQSVPIIEYINYGKTVVGWDITYKIDNLEKGMHNIEFGCIGVNFPSRTLRDNATILKI</sequence>
<organism evidence="1 2">
    <name type="scientific">Clostridium gasigenes</name>
    <dbReference type="NCBI Taxonomy" id="94869"/>
    <lineage>
        <taxon>Bacteria</taxon>
        <taxon>Bacillati</taxon>
        <taxon>Bacillota</taxon>
        <taxon>Clostridia</taxon>
        <taxon>Eubacteriales</taxon>
        <taxon>Clostridiaceae</taxon>
        <taxon>Clostridium</taxon>
    </lineage>
</organism>
<dbReference type="InterPro" id="IPR032624">
    <property type="entry name" value="DUF4879"/>
</dbReference>
<evidence type="ECO:0000313" key="2">
    <source>
        <dbReference type="Proteomes" id="UP000585258"/>
    </source>
</evidence>
<reference evidence="1 2" key="1">
    <citation type="submission" date="2020-08" db="EMBL/GenBank/DDBJ databases">
        <title>Clostridia isolated from Swiss meat.</title>
        <authorList>
            <person name="Wambui J."/>
            <person name="Stevens M.J.A."/>
            <person name="Stephan R."/>
        </authorList>
    </citation>
    <scope>NUCLEOTIDE SEQUENCE [LARGE SCALE GENOMIC DNA]</scope>
    <source>
        <strain evidence="1 2">CM001</strain>
    </source>
</reference>
<dbReference type="Proteomes" id="UP000585258">
    <property type="component" value="Unassembled WGS sequence"/>
</dbReference>
<dbReference type="Pfam" id="PF16219">
    <property type="entry name" value="DUF4879"/>
    <property type="match status" value="1"/>
</dbReference>
<dbReference type="EMBL" id="JACKWY010000004">
    <property type="protein sequence ID" value="MBB6714910.1"/>
    <property type="molecule type" value="Genomic_DNA"/>
</dbReference>
<evidence type="ECO:0000313" key="1">
    <source>
        <dbReference type="EMBL" id="MBB6714910.1"/>
    </source>
</evidence>
<comment type="caution">
    <text evidence="1">The sequence shown here is derived from an EMBL/GenBank/DDBJ whole genome shotgun (WGS) entry which is preliminary data.</text>
</comment>
<accession>A0A7X0SCD8</accession>